<dbReference type="AlphaFoldDB" id="A0A0K2TUD3"/>
<proteinExistence type="predicted"/>
<organism evidence="1">
    <name type="scientific">Lepeophtheirus salmonis</name>
    <name type="common">Salmon louse</name>
    <name type="synonym">Caligus salmonis</name>
    <dbReference type="NCBI Taxonomy" id="72036"/>
    <lineage>
        <taxon>Eukaryota</taxon>
        <taxon>Metazoa</taxon>
        <taxon>Ecdysozoa</taxon>
        <taxon>Arthropoda</taxon>
        <taxon>Crustacea</taxon>
        <taxon>Multicrustacea</taxon>
        <taxon>Hexanauplia</taxon>
        <taxon>Copepoda</taxon>
        <taxon>Siphonostomatoida</taxon>
        <taxon>Caligidae</taxon>
        <taxon>Lepeophtheirus</taxon>
    </lineage>
</organism>
<protein>
    <submittedName>
        <fullName evidence="1">Uncharacterized protein</fullName>
    </submittedName>
</protein>
<evidence type="ECO:0000313" key="1">
    <source>
        <dbReference type="EMBL" id="CDW29410.1"/>
    </source>
</evidence>
<name>A0A0K2TUD3_LEPSM</name>
<sequence>MVTTYPPLVACQRTKVHRQKFVGRVQIVFYFSI</sequence>
<dbReference type="EMBL" id="HACA01012049">
    <property type="protein sequence ID" value="CDW29410.1"/>
    <property type="molecule type" value="Transcribed_RNA"/>
</dbReference>
<reference evidence="1" key="1">
    <citation type="submission" date="2014-05" db="EMBL/GenBank/DDBJ databases">
        <authorList>
            <person name="Chronopoulou M."/>
        </authorList>
    </citation>
    <scope>NUCLEOTIDE SEQUENCE</scope>
    <source>
        <tissue evidence="1">Whole organism</tissue>
    </source>
</reference>
<accession>A0A0K2TUD3</accession>